<feature type="transmembrane region" description="Helical" evidence="2">
    <location>
        <begin position="250"/>
        <end position="278"/>
    </location>
</feature>
<evidence type="ECO:0000256" key="2">
    <source>
        <dbReference type="SAM" id="Phobius"/>
    </source>
</evidence>
<feature type="compositionally biased region" description="Pro residues" evidence="1">
    <location>
        <begin position="90"/>
        <end position="101"/>
    </location>
</feature>
<dbReference type="EMBL" id="MU005766">
    <property type="protein sequence ID" value="KAF2711972.1"/>
    <property type="molecule type" value="Genomic_DNA"/>
</dbReference>
<gene>
    <name evidence="3" type="ORF">K504DRAFT_373191</name>
</gene>
<evidence type="ECO:0000313" key="3">
    <source>
        <dbReference type="EMBL" id="KAF2711972.1"/>
    </source>
</evidence>
<evidence type="ECO:0000256" key="1">
    <source>
        <dbReference type="SAM" id="MobiDB-lite"/>
    </source>
</evidence>
<feature type="region of interest" description="Disordered" evidence="1">
    <location>
        <begin position="33"/>
        <end position="129"/>
    </location>
</feature>
<proteinExistence type="predicted"/>
<dbReference type="Proteomes" id="UP000799428">
    <property type="component" value="Unassembled WGS sequence"/>
</dbReference>
<keyword evidence="2" id="KW-1133">Transmembrane helix</keyword>
<keyword evidence="4" id="KW-1185">Reference proteome</keyword>
<name>A0A6G1KHL6_9PLEO</name>
<accession>A0A6G1KHL6</accession>
<feature type="compositionally biased region" description="Polar residues" evidence="1">
    <location>
        <begin position="115"/>
        <end position="127"/>
    </location>
</feature>
<keyword evidence="2" id="KW-0812">Transmembrane</keyword>
<reference evidence="3" key="1">
    <citation type="journal article" date="2020" name="Stud. Mycol.">
        <title>101 Dothideomycetes genomes: a test case for predicting lifestyles and emergence of pathogens.</title>
        <authorList>
            <person name="Haridas S."/>
            <person name="Albert R."/>
            <person name="Binder M."/>
            <person name="Bloem J."/>
            <person name="Labutti K."/>
            <person name="Salamov A."/>
            <person name="Andreopoulos B."/>
            <person name="Baker S."/>
            <person name="Barry K."/>
            <person name="Bills G."/>
            <person name="Bluhm B."/>
            <person name="Cannon C."/>
            <person name="Castanera R."/>
            <person name="Culley D."/>
            <person name="Daum C."/>
            <person name="Ezra D."/>
            <person name="Gonzalez J."/>
            <person name="Henrissat B."/>
            <person name="Kuo A."/>
            <person name="Liang C."/>
            <person name="Lipzen A."/>
            <person name="Lutzoni F."/>
            <person name="Magnuson J."/>
            <person name="Mondo S."/>
            <person name="Nolan M."/>
            <person name="Ohm R."/>
            <person name="Pangilinan J."/>
            <person name="Park H.-J."/>
            <person name="Ramirez L."/>
            <person name="Alfaro M."/>
            <person name="Sun H."/>
            <person name="Tritt A."/>
            <person name="Yoshinaga Y."/>
            <person name="Zwiers L.-H."/>
            <person name="Turgeon B."/>
            <person name="Goodwin S."/>
            <person name="Spatafora J."/>
            <person name="Crous P."/>
            <person name="Grigoriev I."/>
        </authorList>
    </citation>
    <scope>NUCLEOTIDE SEQUENCE</scope>
    <source>
        <strain evidence="3">CBS 279.74</strain>
    </source>
</reference>
<protein>
    <submittedName>
        <fullName evidence="3">Uncharacterized protein</fullName>
    </submittedName>
</protein>
<feature type="transmembrane region" description="Helical" evidence="2">
    <location>
        <begin position="177"/>
        <end position="206"/>
    </location>
</feature>
<organism evidence="3 4">
    <name type="scientific">Pleomassaria siparia CBS 279.74</name>
    <dbReference type="NCBI Taxonomy" id="1314801"/>
    <lineage>
        <taxon>Eukaryota</taxon>
        <taxon>Fungi</taxon>
        <taxon>Dikarya</taxon>
        <taxon>Ascomycota</taxon>
        <taxon>Pezizomycotina</taxon>
        <taxon>Dothideomycetes</taxon>
        <taxon>Pleosporomycetidae</taxon>
        <taxon>Pleosporales</taxon>
        <taxon>Pleomassariaceae</taxon>
        <taxon>Pleomassaria</taxon>
    </lineage>
</organism>
<keyword evidence="2" id="KW-0472">Membrane</keyword>
<evidence type="ECO:0000313" key="4">
    <source>
        <dbReference type="Proteomes" id="UP000799428"/>
    </source>
</evidence>
<sequence>MEPQPPPITTTTTTTTTTAAAAAADAAPATYALHQQHYRYPQRSPDYAAHDDSDTLNADDAYYQRQSYARTERTSKGSTAGGHDSVISPPFSPKASIPPSPGSSISSAGRKHRSFNQVEQSPHTSLSYPPRAYLDPEKAILSPRLTRIASANPDVTAVVYDSGEYIEKGPEEKIAQLLLFLSGPCALLSFLITLWSIFLLFVTLLIQPLRLCTTRPSLSSQITTFLSPSLNLQLHLIYSHSPATEYSSGMLVVVNLFAPIVAMGVAIAAWTSAFFWFFSAILGDPAGQDGHNDGKESILGVRTWWERWLSRALR</sequence>
<dbReference type="AlphaFoldDB" id="A0A6G1KHL6"/>
<dbReference type="OrthoDB" id="5420214at2759"/>